<evidence type="ECO:0000256" key="4">
    <source>
        <dbReference type="ARBA" id="ARBA00022729"/>
    </source>
</evidence>
<accession>A0A939DDF1</accession>
<comment type="subcellular location">
    <subcellularLocation>
        <location evidence="1 7">Periplasm</location>
    </subcellularLocation>
</comment>
<feature type="domain" description="SAF" evidence="8">
    <location>
        <begin position="108"/>
        <end position="170"/>
    </location>
</feature>
<feature type="chain" id="PRO_5038154903" description="Flagella basal body P-ring formation protein FlgA" evidence="7">
    <location>
        <begin position="29"/>
        <end position="232"/>
    </location>
</feature>
<dbReference type="PANTHER" id="PTHR36307">
    <property type="entry name" value="FLAGELLA BASAL BODY P-RING FORMATION PROTEIN FLGA"/>
    <property type="match status" value="1"/>
</dbReference>
<dbReference type="AlphaFoldDB" id="A0A939DDF1"/>
<dbReference type="InterPro" id="IPR041231">
    <property type="entry name" value="FlgA_N"/>
</dbReference>
<organism evidence="9 10">
    <name type="scientific">Parahaliea mediterranea</name>
    <dbReference type="NCBI Taxonomy" id="651086"/>
    <lineage>
        <taxon>Bacteria</taxon>
        <taxon>Pseudomonadati</taxon>
        <taxon>Pseudomonadota</taxon>
        <taxon>Gammaproteobacteria</taxon>
        <taxon>Cellvibrionales</taxon>
        <taxon>Halieaceae</taxon>
        <taxon>Parahaliea</taxon>
    </lineage>
</organism>
<evidence type="ECO:0000256" key="7">
    <source>
        <dbReference type="RuleBase" id="RU362063"/>
    </source>
</evidence>
<comment type="function">
    <text evidence="6 7">Involved in the assembly process of the P-ring formation. It may associate with FlgF on the rod constituting a structure essential for the P-ring assembly or may act as a modulator protein for the P-ring assembly.</text>
</comment>
<gene>
    <name evidence="9" type="primary">flgA</name>
    <name evidence="9" type="ORF">JYP50_04565</name>
</gene>
<dbReference type="SMART" id="SM00858">
    <property type="entry name" value="SAF"/>
    <property type="match status" value="1"/>
</dbReference>
<dbReference type="CDD" id="cd11614">
    <property type="entry name" value="SAF_CpaB_FlgA_like"/>
    <property type="match status" value="1"/>
</dbReference>
<evidence type="ECO:0000256" key="6">
    <source>
        <dbReference type="ARBA" id="ARBA00025643"/>
    </source>
</evidence>
<protein>
    <recommendedName>
        <fullName evidence="3 7">Flagella basal body P-ring formation protein FlgA</fullName>
    </recommendedName>
</protein>
<dbReference type="GO" id="GO:0044780">
    <property type="term" value="P:bacterial-type flagellum assembly"/>
    <property type="evidence" value="ECO:0007669"/>
    <property type="project" value="InterPro"/>
</dbReference>
<dbReference type="InterPro" id="IPR013974">
    <property type="entry name" value="SAF"/>
</dbReference>
<dbReference type="Gene3D" id="2.30.30.760">
    <property type="match status" value="1"/>
</dbReference>
<dbReference type="EMBL" id="JAFKCZ010000003">
    <property type="protein sequence ID" value="MBN7795851.1"/>
    <property type="molecule type" value="Genomic_DNA"/>
</dbReference>
<proteinExistence type="inferred from homology"/>
<dbReference type="NCBIfam" id="TIGR03170">
    <property type="entry name" value="flgA_cterm"/>
    <property type="match status" value="1"/>
</dbReference>
<evidence type="ECO:0000256" key="5">
    <source>
        <dbReference type="ARBA" id="ARBA00022764"/>
    </source>
</evidence>
<dbReference type="PANTHER" id="PTHR36307:SF1">
    <property type="entry name" value="FLAGELLA BASAL BODY P-RING FORMATION PROTEIN FLGA"/>
    <property type="match status" value="1"/>
</dbReference>
<keyword evidence="7" id="KW-1005">Bacterial flagellum biogenesis</keyword>
<evidence type="ECO:0000313" key="10">
    <source>
        <dbReference type="Proteomes" id="UP000664303"/>
    </source>
</evidence>
<feature type="signal peptide" evidence="7">
    <location>
        <begin position="1"/>
        <end position="28"/>
    </location>
</feature>
<sequence>MNRVERSGSGAVWLLLAALLVFCAPAPAAEDPAVAAAQRFLEQQSRGLGGDAHVEVYPSGARFGHCAEPRAFFPGNGQRRWGRVTVGVRCGDGAGEVRYLQARVSVSVRYWVTARAVDSDTPIDASMLEARQGDLGELPREVVRDLESIRGQVTGRPLAKGTVLQQALLRTPPLVERRQPVSVEATGSGFRIARQGRALDAGARGERVRVRMPDRQTLSGTVVGPGRVAVNW</sequence>
<evidence type="ECO:0000256" key="3">
    <source>
        <dbReference type="ARBA" id="ARBA00014754"/>
    </source>
</evidence>
<dbReference type="InterPro" id="IPR039246">
    <property type="entry name" value="Flagellar_FlgA"/>
</dbReference>
<keyword evidence="9" id="KW-0282">Flagellum</keyword>
<keyword evidence="9" id="KW-0966">Cell projection</keyword>
<dbReference type="Proteomes" id="UP000664303">
    <property type="component" value="Unassembled WGS sequence"/>
</dbReference>
<evidence type="ECO:0000313" key="9">
    <source>
        <dbReference type="EMBL" id="MBN7795851.1"/>
    </source>
</evidence>
<dbReference type="Pfam" id="PF13144">
    <property type="entry name" value="ChapFlgA"/>
    <property type="match status" value="1"/>
</dbReference>
<reference evidence="9" key="1">
    <citation type="submission" date="2021-02" db="EMBL/GenBank/DDBJ databases">
        <title>PHA producing bacteria isolated from coastal sediment in Guangdong, Shenzhen.</title>
        <authorList>
            <person name="Zheng W."/>
            <person name="Yu S."/>
            <person name="Huang Y."/>
        </authorList>
    </citation>
    <scope>NUCLEOTIDE SEQUENCE</scope>
    <source>
        <strain evidence="9">TN14-10</strain>
    </source>
</reference>
<evidence type="ECO:0000256" key="1">
    <source>
        <dbReference type="ARBA" id="ARBA00004418"/>
    </source>
</evidence>
<dbReference type="InterPro" id="IPR017585">
    <property type="entry name" value="SAF_FlgA"/>
</dbReference>
<dbReference type="RefSeq" id="WP_206559292.1">
    <property type="nucleotide sequence ID" value="NZ_JAFKCZ010000003.1"/>
</dbReference>
<dbReference type="Pfam" id="PF17656">
    <property type="entry name" value="ChapFlgA_N"/>
    <property type="match status" value="1"/>
</dbReference>
<keyword evidence="5 7" id="KW-0574">Periplasm</keyword>
<name>A0A939DDF1_9GAMM</name>
<keyword evidence="4 7" id="KW-0732">Signal</keyword>
<comment type="caution">
    <text evidence="9">The sequence shown here is derived from an EMBL/GenBank/DDBJ whole genome shotgun (WGS) entry which is preliminary data.</text>
</comment>
<keyword evidence="9" id="KW-0969">Cilium</keyword>
<dbReference type="Gene3D" id="3.90.1210.10">
    <property type="entry name" value="Antifreeze-like/N-acetylneuraminic acid synthase C-terminal domain"/>
    <property type="match status" value="1"/>
</dbReference>
<evidence type="ECO:0000256" key="2">
    <source>
        <dbReference type="ARBA" id="ARBA00010474"/>
    </source>
</evidence>
<keyword evidence="10" id="KW-1185">Reference proteome</keyword>
<dbReference type="GO" id="GO:0042597">
    <property type="term" value="C:periplasmic space"/>
    <property type="evidence" value="ECO:0007669"/>
    <property type="project" value="UniProtKB-SubCell"/>
</dbReference>
<comment type="similarity">
    <text evidence="2 7">Belongs to the FlgA family.</text>
</comment>
<evidence type="ECO:0000259" key="8">
    <source>
        <dbReference type="SMART" id="SM00858"/>
    </source>
</evidence>